<dbReference type="PANTHER" id="PTHR16222:SF24">
    <property type="entry name" value="ADP-RIBOSYLHYDROLASE ARH3"/>
    <property type="match status" value="1"/>
</dbReference>
<comment type="caution">
    <text evidence="10">The sequence shown here is derived from an EMBL/GenBank/DDBJ whole genome shotgun (WGS) entry which is preliminary data.</text>
</comment>
<keyword evidence="4 7" id="KW-0238">DNA-binding</keyword>
<dbReference type="InterPro" id="IPR004107">
    <property type="entry name" value="Integrase_SAM-like_N"/>
</dbReference>
<dbReference type="InterPro" id="IPR036705">
    <property type="entry name" value="Ribosyl_crysJ1_sf"/>
</dbReference>
<evidence type="ECO:0000256" key="6">
    <source>
        <dbReference type="PIRSR" id="PIRSR605502-1"/>
    </source>
</evidence>
<dbReference type="GO" id="GO:0015074">
    <property type="term" value="P:DNA integration"/>
    <property type="evidence" value="ECO:0007669"/>
    <property type="project" value="UniProtKB-KW"/>
</dbReference>
<feature type="region of interest" description="Disordered" evidence="8">
    <location>
        <begin position="403"/>
        <end position="427"/>
    </location>
</feature>
<feature type="binding site" evidence="6">
    <location>
        <position position="486"/>
    </location>
    <ligand>
        <name>Mg(2+)</name>
        <dbReference type="ChEBI" id="CHEBI:18420"/>
        <label>1</label>
    </ligand>
</feature>
<dbReference type="GO" id="GO:0006310">
    <property type="term" value="P:DNA recombination"/>
    <property type="evidence" value="ECO:0007669"/>
    <property type="project" value="UniProtKB-KW"/>
</dbReference>
<evidence type="ECO:0000256" key="4">
    <source>
        <dbReference type="ARBA" id="ARBA00023125"/>
    </source>
</evidence>
<dbReference type="InterPro" id="IPR010998">
    <property type="entry name" value="Integrase_recombinase_N"/>
</dbReference>
<comment type="similarity">
    <text evidence="1">Belongs to the ADP-ribosylglycohydrolase family.</text>
</comment>
<dbReference type="Pfam" id="PF13495">
    <property type="entry name" value="Phage_int_SAM_4"/>
    <property type="match status" value="1"/>
</dbReference>
<evidence type="ECO:0000256" key="5">
    <source>
        <dbReference type="ARBA" id="ARBA00023172"/>
    </source>
</evidence>
<feature type="binding site" evidence="6">
    <location>
        <position position="729"/>
    </location>
    <ligand>
        <name>Mg(2+)</name>
        <dbReference type="ChEBI" id="CHEBI:18420"/>
        <label>1</label>
    </ligand>
</feature>
<keyword evidence="11" id="KW-1185">Reference proteome</keyword>
<comment type="cofactor">
    <cofactor evidence="6">
        <name>Mg(2+)</name>
        <dbReference type="ChEBI" id="CHEBI:18420"/>
    </cofactor>
    <text evidence="6">Binds 2 magnesium ions per subunit.</text>
</comment>
<evidence type="ECO:0000256" key="2">
    <source>
        <dbReference type="ARBA" id="ARBA00022801"/>
    </source>
</evidence>
<name>A0A5B2ZA55_9GAMM</name>
<reference evidence="10 11" key="1">
    <citation type="submission" date="2019-09" db="EMBL/GenBank/DDBJ databases">
        <title>Arenimonas chukotkensis sp. nov., a bacterium isolated from Chukotka hot spring, Arctic region, Russia.</title>
        <authorList>
            <person name="Zayulina K.S."/>
            <person name="Prokofeva M.I."/>
            <person name="Elcheninov A.G."/>
            <person name="Novikov A."/>
            <person name="Kochetkova T.V."/>
            <person name="Kublanov I.V."/>
        </authorList>
    </citation>
    <scope>NUCLEOTIDE SEQUENCE [LARGE SCALE GENOMIC DNA]</scope>
    <source>
        <strain evidence="10 11">3729k</strain>
    </source>
</reference>
<sequence length="796" mass="87980">MQYDRSAAAVTGVRTQPERPRLLDEVRRRLRMKHYSLRTEQAYLYWIRRYIQANGRRHPREMGGAEVERFLSDLARKGRVAPSTQNQALSALLFLYREVLAQELPWMENVVRAKRAPRLPVVLSRAETTALLRHLCGREALMAALLYGSGLRLMECLRLRVKDVEGIDTSAMQNFTELHLKPETLAHYGLPDIPYPIPVTELKPALLDSGDLPLAAMLHGLQQRSRDGKAAWQQVEPAMDRLSELLAPDDARDVISAAGDHWWLEVGPVDLGGKLVTIQRGDALIAAITARDDGRLRVAVFRPLDAKSAEYLIALGQAPHPEHGVCMRENNWEYALDCSAGNGNYYAADRGEAYLSYWEKGLGISWDGSDVLEWRKQLDLVARPAARVVAELGVYYTLSGNEDEEPVDDAGPTEDIETPASPAWRRKRQQKRTVRGRFLGCLLGGAVGDALGAPVEFMKRTEILRRFGPNGITQYAPAYGGLGKITDDTQMTLFTAEGLIRAWVRGCFKGSTTYTGVTAHAYLRWLQTQGERPTCDINFGTDEPGWLFQQRQLHSRRAPGNTCLSALRAMNHLGEPARNDSKGCGGVMRVAPVGLFAWRLRQHESPQDAFRLGTELAALTHGHPTGALTGGVLAVLVLALTDGASLPEALAAAKSVLRAEPGHEETLRAIEMAEELTDSGLAHEEAIAQLGQGWIAEEALAISIYCALVARNFKQGVILAVNHDGDSDSTGAIVGNLLGAMHGVKAIPAEWLAPLELRDVITELAEDLYAFKDWVIGEHSDNEELNRRIWRKYPGF</sequence>
<dbReference type="InterPro" id="IPR013762">
    <property type="entry name" value="Integrase-like_cat_sf"/>
</dbReference>
<evidence type="ECO:0000313" key="10">
    <source>
        <dbReference type="EMBL" id="KAA2284413.1"/>
    </source>
</evidence>
<dbReference type="InterPro" id="IPR050792">
    <property type="entry name" value="ADP-ribosylglycohydrolase"/>
</dbReference>
<dbReference type="PANTHER" id="PTHR16222">
    <property type="entry name" value="ADP-RIBOSYLGLYCOHYDROLASE"/>
    <property type="match status" value="1"/>
</dbReference>
<keyword evidence="2" id="KW-0378">Hydrolase</keyword>
<keyword evidence="6" id="KW-0460">Magnesium</keyword>
<dbReference type="PROSITE" id="PS51900">
    <property type="entry name" value="CB"/>
    <property type="match status" value="1"/>
</dbReference>
<keyword evidence="3" id="KW-0229">DNA integration</keyword>
<dbReference type="SUPFAM" id="SSF56349">
    <property type="entry name" value="DNA breaking-rejoining enzymes"/>
    <property type="match status" value="1"/>
</dbReference>
<dbReference type="Gene3D" id="1.10.150.130">
    <property type="match status" value="1"/>
</dbReference>
<keyword evidence="6" id="KW-0479">Metal-binding</keyword>
<accession>A0A5B2ZA55</accession>
<dbReference type="GO" id="GO:0046872">
    <property type="term" value="F:metal ion binding"/>
    <property type="evidence" value="ECO:0007669"/>
    <property type="project" value="UniProtKB-KW"/>
</dbReference>
<feature type="domain" description="Core-binding (CB)" evidence="9">
    <location>
        <begin position="17"/>
        <end position="100"/>
    </location>
</feature>
<evidence type="ECO:0000256" key="3">
    <source>
        <dbReference type="ARBA" id="ARBA00022908"/>
    </source>
</evidence>
<reference evidence="10 11" key="2">
    <citation type="submission" date="2019-09" db="EMBL/GenBank/DDBJ databases">
        <authorList>
            <person name="Mazur A."/>
        </authorList>
    </citation>
    <scope>NUCLEOTIDE SEQUENCE [LARGE SCALE GENOMIC DNA]</scope>
    <source>
        <strain evidence="10 11">3729k</strain>
    </source>
</reference>
<dbReference type="Proteomes" id="UP000322165">
    <property type="component" value="Unassembled WGS sequence"/>
</dbReference>
<dbReference type="GO" id="GO:0016787">
    <property type="term" value="F:hydrolase activity"/>
    <property type="evidence" value="ECO:0007669"/>
    <property type="project" value="UniProtKB-KW"/>
</dbReference>
<dbReference type="AlphaFoldDB" id="A0A5B2ZA55"/>
<dbReference type="Gene3D" id="1.10.443.10">
    <property type="entry name" value="Intergrase catalytic core"/>
    <property type="match status" value="1"/>
</dbReference>
<evidence type="ECO:0000313" key="11">
    <source>
        <dbReference type="Proteomes" id="UP000322165"/>
    </source>
</evidence>
<feature type="binding site" evidence="6">
    <location>
        <position position="487"/>
    </location>
    <ligand>
        <name>Mg(2+)</name>
        <dbReference type="ChEBI" id="CHEBI:18420"/>
        <label>1</label>
    </ligand>
</feature>
<feature type="binding site" evidence="6">
    <location>
        <position position="726"/>
    </location>
    <ligand>
        <name>Mg(2+)</name>
        <dbReference type="ChEBI" id="CHEBI:18420"/>
        <label>1</label>
    </ligand>
</feature>
<keyword evidence="5" id="KW-0233">DNA recombination</keyword>
<dbReference type="Pfam" id="PF03747">
    <property type="entry name" value="ADP_ribosyl_GH"/>
    <property type="match status" value="1"/>
</dbReference>
<dbReference type="EMBL" id="VUOD01000006">
    <property type="protein sequence ID" value="KAA2284413.1"/>
    <property type="molecule type" value="Genomic_DNA"/>
</dbReference>
<feature type="binding site" evidence="6">
    <location>
        <position position="488"/>
    </location>
    <ligand>
        <name>Mg(2+)</name>
        <dbReference type="ChEBI" id="CHEBI:18420"/>
        <label>1</label>
    </ligand>
</feature>
<dbReference type="GO" id="GO:0003677">
    <property type="term" value="F:DNA binding"/>
    <property type="evidence" value="ECO:0007669"/>
    <property type="project" value="UniProtKB-UniRule"/>
</dbReference>
<dbReference type="Gene3D" id="1.10.4080.10">
    <property type="entry name" value="ADP-ribosylation/Crystallin J1"/>
    <property type="match status" value="1"/>
</dbReference>
<dbReference type="SUPFAM" id="SSF101478">
    <property type="entry name" value="ADP-ribosylglycohydrolase"/>
    <property type="match status" value="1"/>
</dbReference>
<evidence type="ECO:0000259" key="9">
    <source>
        <dbReference type="PROSITE" id="PS51900"/>
    </source>
</evidence>
<organism evidence="10 11">
    <name type="scientific">Arenimonas fontis</name>
    <dbReference type="NCBI Taxonomy" id="2608255"/>
    <lineage>
        <taxon>Bacteria</taxon>
        <taxon>Pseudomonadati</taxon>
        <taxon>Pseudomonadota</taxon>
        <taxon>Gammaproteobacteria</taxon>
        <taxon>Lysobacterales</taxon>
        <taxon>Lysobacteraceae</taxon>
        <taxon>Arenimonas</taxon>
    </lineage>
</organism>
<dbReference type="InterPro" id="IPR011010">
    <property type="entry name" value="DNA_brk_join_enz"/>
</dbReference>
<protein>
    <recommendedName>
        <fullName evidence="9">Core-binding (CB) domain-containing protein</fullName>
    </recommendedName>
</protein>
<feature type="compositionally biased region" description="Acidic residues" evidence="8">
    <location>
        <begin position="403"/>
        <end position="417"/>
    </location>
</feature>
<proteinExistence type="inferred from homology"/>
<evidence type="ECO:0000256" key="1">
    <source>
        <dbReference type="ARBA" id="ARBA00010702"/>
    </source>
</evidence>
<dbReference type="InterPro" id="IPR044068">
    <property type="entry name" value="CB"/>
</dbReference>
<gene>
    <name evidence="10" type="ORF">F0415_08770</name>
</gene>
<dbReference type="InterPro" id="IPR005502">
    <property type="entry name" value="Ribosyl_crysJ1"/>
</dbReference>
<evidence type="ECO:0000256" key="8">
    <source>
        <dbReference type="SAM" id="MobiDB-lite"/>
    </source>
</evidence>
<evidence type="ECO:0000256" key="7">
    <source>
        <dbReference type="PROSITE-ProRule" id="PRU01248"/>
    </source>
</evidence>
<feature type="binding site" evidence="6">
    <location>
        <position position="728"/>
    </location>
    <ligand>
        <name>Mg(2+)</name>
        <dbReference type="ChEBI" id="CHEBI:18420"/>
        <label>1</label>
    </ligand>
</feature>